<comment type="catalytic activity">
    <reaction evidence="5">
        <text>isopentenyl diphosphate + 2 oxidized [2Fe-2S]-[ferredoxin] + H2O = (2E)-4-hydroxy-3-methylbut-2-enyl diphosphate + 2 reduced [2Fe-2S]-[ferredoxin] + 2 H(+)</text>
        <dbReference type="Rhea" id="RHEA:24488"/>
        <dbReference type="Rhea" id="RHEA-COMP:10000"/>
        <dbReference type="Rhea" id="RHEA-COMP:10001"/>
        <dbReference type="ChEBI" id="CHEBI:15377"/>
        <dbReference type="ChEBI" id="CHEBI:15378"/>
        <dbReference type="ChEBI" id="CHEBI:33737"/>
        <dbReference type="ChEBI" id="CHEBI:33738"/>
        <dbReference type="ChEBI" id="CHEBI:128753"/>
        <dbReference type="ChEBI" id="CHEBI:128769"/>
        <dbReference type="EC" id="1.17.7.4"/>
    </reaction>
</comment>
<feature type="binding site" evidence="5">
    <location>
        <position position="124"/>
    </location>
    <ligand>
        <name>isopentenyl diphosphate</name>
        <dbReference type="ChEBI" id="CHEBI:128769"/>
    </ligand>
</feature>
<dbReference type="NCBIfam" id="NF002188">
    <property type="entry name" value="PRK01045.1-2"/>
    <property type="match status" value="1"/>
</dbReference>
<evidence type="ECO:0000256" key="3">
    <source>
        <dbReference type="ARBA" id="ARBA00023004"/>
    </source>
</evidence>
<feature type="binding site" evidence="5">
    <location>
        <position position="228"/>
    </location>
    <ligand>
        <name>isopentenyl diphosphate</name>
        <dbReference type="ChEBI" id="CHEBI:128769"/>
    </ligand>
</feature>
<feature type="binding site" evidence="5">
    <location>
        <position position="229"/>
    </location>
    <ligand>
        <name>(2E)-4-hydroxy-3-methylbut-2-enyl diphosphate</name>
        <dbReference type="ChEBI" id="CHEBI:128753"/>
    </ligand>
</feature>
<feature type="binding site" evidence="5">
    <location>
        <position position="229"/>
    </location>
    <ligand>
        <name>isopentenyl diphosphate</name>
        <dbReference type="ChEBI" id="CHEBI:128769"/>
    </ligand>
</feature>
<name>S3DZH0_9GAMM</name>
<dbReference type="HAMAP" id="MF_00191">
    <property type="entry name" value="IspH"/>
    <property type="match status" value="1"/>
</dbReference>
<feature type="binding site" evidence="5">
    <location>
        <position position="228"/>
    </location>
    <ligand>
        <name>(2E)-4-hydroxy-3-methylbut-2-enyl diphosphate</name>
        <dbReference type="ChEBI" id="CHEBI:128753"/>
    </ligand>
</feature>
<feature type="binding site" evidence="5">
    <location>
        <position position="230"/>
    </location>
    <ligand>
        <name>dimethylallyl diphosphate</name>
        <dbReference type="ChEBI" id="CHEBI:57623"/>
    </ligand>
</feature>
<evidence type="ECO:0000313" key="7">
    <source>
        <dbReference type="Proteomes" id="UP000053688"/>
    </source>
</evidence>
<proteinExistence type="inferred from homology"/>
<feature type="binding site" evidence="5">
    <location>
        <position position="230"/>
    </location>
    <ligand>
        <name>isopentenyl diphosphate</name>
        <dbReference type="ChEBI" id="CHEBI:128769"/>
    </ligand>
</feature>
<feature type="binding site" evidence="5">
    <location>
        <position position="74"/>
    </location>
    <ligand>
        <name>isopentenyl diphosphate</name>
        <dbReference type="ChEBI" id="CHEBI:128769"/>
    </ligand>
</feature>
<dbReference type="NCBIfam" id="TIGR00216">
    <property type="entry name" value="ispH_lytB"/>
    <property type="match status" value="1"/>
</dbReference>
<feature type="binding site" evidence="5">
    <location>
        <position position="41"/>
    </location>
    <ligand>
        <name>(2E)-4-hydroxy-3-methylbut-2-enyl diphosphate</name>
        <dbReference type="ChEBI" id="CHEBI:128753"/>
    </ligand>
</feature>
<feature type="binding site" evidence="5">
    <location>
        <position position="170"/>
    </location>
    <ligand>
        <name>(2E)-4-hydroxy-3-methylbut-2-enyl diphosphate</name>
        <dbReference type="ChEBI" id="CHEBI:128753"/>
    </ligand>
</feature>
<evidence type="ECO:0000256" key="2">
    <source>
        <dbReference type="ARBA" id="ARBA00022723"/>
    </source>
</evidence>
<dbReference type="UniPathway" id="UPA00056">
    <property type="reaction ID" value="UER00097"/>
</dbReference>
<feature type="binding site" evidence="5">
    <location>
        <position position="74"/>
    </location>
    <ligand>
        <name>(2E)-4-hydroxy-3-methylbut-2-enyl diphosphate</name>
        <dbReference type="ChEBI" id="CHEBI:128753"/>
    </ligand>
</feature>
<keyword evidence="4 5" id="KW-0411">Iron-sulfur</keyword>
<organism evidence="6 7">
    <name type="scientific">Candidatus Photodesmus katoptron Akat1</name>
    <dbReference type="NCBI Taxonomy" id="1236703"/>
    <lineage>
        <taxon>Bacteria</taxon>
        <taxon>Pseudomonadati</taxon>
        <taxon>Pseudomonadota</taxon>
        <taxon>Gammaproteobacteria</taxon>
        <taxon>Vibrionales</taxon>
        <taxon>Vibrionaceae</taxon>
        <taxon>Candidatus Photodesmus</taxon>
    </lineage>
</organism>
<gene>
    <name evidence="5 6" type="primary">ispH</name>
    <name evidence="6" type="ORF">O1U_0606</name>
</gene>
<accession>S3DZH0</accession>
<feature type="binding site" evidence="5">
    <location>
        <position position="272"/>
    </location>
    <ligand>
        <name>(2E)-4-hydroxy-3-methylbut-2-enyl diphosphate</name>
        <dbReference type="ChEBI" id="CHEBI:128753"/>
    </ligand>
</feature>
<feature type="binding site" evidence="5">
    <location>
        <position position="124"/>
    </location>
    <ligand>
        <name>dimethylallyl diphosphate</name>
        <dbReference type="ChEBI" id="CHEBI:57623"/>
    </ligand>
</feature>
<evidence type="ECO:0000256" key="1">
    <source>
        <dbReference type="ARBA" id="ARBA00022485"/>
    </source>
</evidence>
<dbReference type="NCBIfam" id="NF002190">
    <property type="entry name" value="PRK01045.1-4"/>
    <property type="match status" value="1"/>
</dbReference>
<comment type="caution">
    <text evidence="6">The sequence shown here is derived from an EMBL/GenBank/DDBJ whole genome shotgun (WGS) entry which is preliminary data.</text>
</comment>
<dbReference type="UniPathway" id="UPA00059">
    <property type="reaction ID" value="UER00105"/>
</dbReference>
<evidence type="ECO:0000256" key="5">
    <source>
        <dbReference type="HAMAP-Rule" id="MF_00191"/>
    </source>
</evidence>
<dbReference type="Gene3D" id="3.40.50.11270">
    <property type="match status" value="1"/>
</dbReference>
<feature type="binding site" evidence="5">
    <location>
        <position position="41"/>
    </location>
    <ligand>
        <name>dimethylallyl diphosphate</name>
        <dbReference type="ChEBI" id="CHEBI:57623"/>
    </ligand>
</feature>
<feature type="binding site" evidence="5">
    <location>
        <position position="230"/>
    </location>
    <ligand>
        <name>(2E)-4-hydroxy-3-methylbut-2-enyl diphosphate</name>
        <dbReference type="ChEBI" id="CHEBI:128753"/>
    </ligand>
</feature>
<dbReference type="AlphaFoldDB" id="S3DZH0"/>
<feature type="binding site" evidence="5">
    <location>
        <position position="12"/>
    </location>
    <ligand>
        <name>[4Fe-4S] cluster</name>
        <dbReference type="ChEBI" id="CHEBI:49883"/>
    </ligand>
</feature>
<comment type="pathway">
    <text evidence="5">Isoprenoid biosynthesis; dimethylallyl diphosphate biosynthesis; dimethylallyl diphosphate from (2E)-4-hydroxy-3-methylbutenyl diphosphate: step 1/1.</text>
</comment>
<dbReference type="Proteomes" id="UP000053688">
    <property type="component" value="Unassembled WGS sequence"/>
</dbReference>
<keyword evidence="7" id="KW-1185">Reference proteome</keyword>
<comment type="cofactor">
    <cofactor evidence="5">
        <name>[4Fe-4S] cluster</name>
        <dbReference type="ChEBI" id="CHEBI:49883"/>
    </cofactor>
    <text evidence="5">Binds 1 [4Fe-4S] cluster per subunit.</text>
</comment>
<feature type="binding site" evidence="5">
    <location>
        <position position="96"/>
    </location>
    <ligand>
        <name>[4Fe-4S] cluster</name>
        <dbReference type="ChEBI" id="CHEBI:49883"/>
    </ligand>
</feature>
<comment type="catalytic activity">
    <reaction evidence="5">
        <text>dimethylallyl diphosphate + 2 oxidized [2Fe-2S]-[ferredoxin] + H2O = (2E)-4-hydroxy-3-methylbut-2-enyl diphosphate + 2 reduced [2Fe-2S]-[ferredoxin] + 2 H(+)</text>
        <dbReference type="Rhea" id="RHEA:24825"/>
        <dbReference type="Rhea" id="RHEA-COMP:10000"/>
        <dbReference type="Rhea" id="RHEA-COMP:10001"/>
        <dbReference type="ChEBI" id="CHEBI:15377"/>
        <dbReference type="ChEBI" id="CHEBI:15378"/>
        <dbReference type="ChEBI" id="CHEBI:33737"/>
        <dbReference type="ChEBI" id="CHEBI:33738"/>
        <dbReference type="ChEBI" id="CHEBI:57623"/>
        <dbReference type="ChEBI" id="CHEBI:128753"/>
        <dbReference type="EC" id="1.17.7.4"/>
    </reaction>
</comment>
<keyword evidence="3 5" id="KW-0408">Iron</keyword>
<feature type="binding site" evidence="5">
    <location>
        <position position="41"/>
    </location>
    <ligand>
        <name>isopentenyl diphosphate</name>
        <dbReference type="ChEBI" id="CHEBI:128769"/>
    </ligand>
</feature>
<keyword evidence="2 5" id="KW-0479">Metal-binding</keyword>
<feature type="active site" description="Proton donor" evidence="5">
    <location>
        <position position="126"/>
    </location>
</feature>
<dbReference type="RefSeq" id="WP_016503938.1">
    <property type="nucleotide sequence ID" value="NZ_AMSD01000002.1"/>
</dbReference>
<dbReference type="GO" id="GO:0051745">
    <property type="term" value="F:4-hydroxy-3-methylbut-2-enyl diphosphate reductase activity"/>
    <property type="evidence" value="ECO:0007669"/>
    <property type="project" value="UniProtKB-UniRule"/>
</dbReference>
<evidence type="ECO:0000313" key="6">
    <source>
        <dbReference type="EMBL" id="EPE37306.1"/>
    </source>
</evidence>
<feature type="binding site" evidence="5">
    <location>
        <position position="272"/>
    </location>
    <ligand>
        <name>dimethylallyl diphosphate</name>
        <dbReference type="ChEBI" id="CHEBI:57623"/>
    </ligand>
</feature>
<comment type="similarity">
    <text evidence="5">Belongs to the IspH family.</text>
</comment>
<protein>
    <recommendedName>
        <fullName evidence="5">4-hydroxy-3-methylbut-2-enyl diphosphate reductase</fullName>
        <shortName evidence="5">HMBPP reductase</shortName>
        <ecNumber evidence="5">1.17.7.4</ecNumber>
    </recommendedName>
</protein>
<keyword evidence="1 5" id="KW-0004">4Fe-4S</keyword>
<dbReference type="Gene3D" id="3.40.1010.20">
    <property type="entry name" value="4-hydroxy-3-methylbut-2-enyl diphosphate reductase, catalytic domain"/>
    <property type="match status" value="2"/>
</dbReference>
<dbReference type="STRING" id="28176.CF66_9054"/>
<comment type="pathway">
    <text evidence="5">Isoprenoid biosynthesis; isopentenyl diphosphate biosynthesis via DXP pathway; isopentenyl diphosphate from 1-deoxy-D-xylulose 5-phosphate: step 6/6.</text>
</comment>
<reference evidence="6 7" key="1">
    <citation type="journal article" date="2014" name="Environ. Microbiol.">
        <title>Genomic signatures of obligate host dependence in the luminous bacterial symbiont of a vertebrate.</title>
        <authorList>
            <person name="Hendry T.A."/>
            <person name="de Wet J.R."/>
            <person name="Dunlap P.V."/>
        </authorList>
    </citation>
    <scope>NUCLEOTIDE SEQUENCE [LARGE SCALE GENOMIC DNA]</scope>
    <source>
        <strain evidence="6 7">Akat1</strain>
    </source>
</reference>
<dbReference type="EC" id="1.17.7.4" evidence="5"/>
<feature type="binding site" evidence="5">
    <location>
        <position position="200"/>
    </location>
    <ligand>
        <name>[4Fe-4S] cluster</name>
        <dbReference type="ChEBI" id="CHEBI:49883"/>
    </ligand>
</feature>
<dbReference type="GO" id="GO:0019288">
    <property type="term" value="P:isopentenyl diphosphate biosynthetic process, methylerythritol 4-phosphate pathway"/>
    <property type="evidence" value="ECO:0007669"/>
    <property type="project" value="UniProtKB-UniRule"/>
</dbReference>
<dbReference type="eggNOG" id="COG0761">
    <property type="taxonomic scope" value="Bacteria"/>
</dbReference>
<feature type="binding site" evidence="5">
    <location>
        <position position="124"/>
    </location>
    <ligand>
        <name>(2E)-4-hydroxy-3-methylbut-2-enyl diphosphate</name>
        <dbReference type="ChEBI" id="CHEBI:128753"/>
    </ligand>
</feature>
<dbReference type="InterPro" id="IPR003451">
    <property type="entry name" value="LytB/IspH"/>
</dbReference>
<dbReference type="PANTHER" id="PTHR30426:SF0">
    <property type="entry name" value="4-HYDROXY-3-METHYLBUT-2-ENYL DIPHOSPHATE REDUCTASE"/>
    <property type="match status" value="1"/>
</dbReference>
<dbReference type="PATRIC" id="fig|1236703.3.peg.616"/>
<feature type="binding site" evidence="5">
    <location>
        <position position="229"/>
    </location>
    <ligand>
        <name>dimethylallyl diphosphate</name>
        <dbReference type="ChEBI" id="CHEBI:57623"/>
    </ligand>
</feature>
<feature type="binding site" evidence="5">
    <location>
        <position position="228"/>
    </location>
    <ligand>
        <name>dimethylallyl diphosphate</name>
        <dbReference type="ChEBI" id="CHEBI:57623"/>
    </ligand>
</feature>
<keyword evidence="5" id="KW-0560">Oxidoreductase</keyword>
<keyword evidence="5" id="KW-0414">Isoprene biosynthesis</keyword>
<dbReference type="GO" id="GO:0016114">
    <property type="term" value="P:terpenoid biosynthetic process"/>
    <property type="evidence" value="ECO:0007669"/>
    <property type="project" value="UniProtKB-UniRule"/>
</dbReference>
<dbReference type="GO" id="GO:0046872">
    <property type="term" value="F:metal ion binding"/>
    <property type="evidence" value="ECO:0007669"/>
    <property type="project" value="UniProtKB-KW"/>
</dbReference>
<dbReference type="PANTHER" id="PTHR30426">
    <property type="entry name" value="4-HYDROXY-3-METHYLBUT-2-ENYL DIPHOSPHATE REDUCTASE"/>
    <property type="match status" value="1"/>
</dbReference>
<dbReference type="GO" id="GO:0051539">
    <property type="term" value="F:4 iron, 4 sulfur cluster binding"/>
    <property type="evidence" value="ECO:0007669"/>
    <property type="project" value="UniProtKB-UniRule"/>
</dbReference>
<dbReference type="CDD" id="cd13944">
    <property type="entry name" value="lytB_ispH"/>
    <property type="match status" value="1"/>
</dbReference>
<dbReference type="EMBL" id="AMSD01000002">
    <property type="protein sequence ID" value="EPE37306.1"/>
    <property type="molecule type" value="Genomic_DNA"/>
</dbReference>
<dbReference type="Pfam" id="PF02401">
    <property type="entry name" value="LYTB"/>
    <property type="match status" value="1"/>
</dbReference>
<dbReference type="GO" id="GO:0050992">
    <property type="term" value="P:dimethylallyl diphosphate biosynthetic process"/>
    <property type="evidence" value="ECO:0007669"/>
    <property type="project" value="UniProtKB-UniRule"/>
</dbReference>
<evidence type="ECO:0000256" key="4">
    <source>
        <dbReference type="ARBA" id="ARBA00023014"/>
    </source>
</evidence>
<comment type="function">
    <text evidence="5">Catalyzes the conversion of 1-hydroxy-2-methyl-2-(E)-butenyl 4-diphosphate (HMBPP) into a mixture of isopentenyl diphosphate (IPP) and dimethylallyl diphosphate (DMAPP). Acts in the terminal step of the DOXP/MEP pathway for isoprenoid precursor biosynthesis.</text>
</comment>
<feature type="binding site" evidence="5">
    <location>
        <position position="272"/>
    </location>
    <ligand>
        <name>isopentenyl diphosphate</name>
        <dbReference type="ChEBI" id="CHEBI:128769"/>
    </ligand>
</feature>
<feature type="binding site" evidence="5">
    <location>
        <position position="74"/>
    </location>
    <ligand>
        <name>dimethylallyl diphosphate</name>
        <dbReference type="ChEBI" id="CHEBI:57623"/>
    </ligand>
</feature>
<sequence length="314" mass="35045">MKIVLANPRGFCAGVERAVNIVKCALEIYQAPVYVRHEIVHNRFVVDDLKQRGAIFVEELNEVPNNSIVVFSAHGVSKTVRKKAKEQSLTVFDATCPLVKKVHMEVARASRKHMEIVLIGHSGHPEVQGTMGHYTSHIGGIYLIEVLSDIKKFLKSKIKDPNNLCYVTQTTLSVNETKEIINELNRIFPNIQGPKKDDICYATQNRQDAVHKLASYTDLVIVVGSNNSSNSTRLKEIAENLGIPSYLVDCPENIKLEWLKGKLKVGVTAGASAPQELVDQIVERIKISGEFVTEQLSGCKETVFFELPKELEPR</sequence>